<gene>
    <name evidence="11" type="ORF">R1sor_010959</name>
</gene>
<keyword evidence="9" id="KW-0496">Mitochondrion</keyword>
<dbReference type="InterPro" id="IPR020101">
    <property type="entry name" value="Cyt_b-c1_8-plants"/>
</dbReference>
<keyword evidence="10" id="KW-0472">Membrane</keyword>
<evidence type="ECO:0000256" key="3">
    <source>
        <dbReference type="ARBA" id="ARBA00022448"/>
    </source>
</evidence>
<proteinExistence type="inferred from homology"/>
<dbReference type="Pfam" id="PF10890">
    <property type="entry name" value="Cyt_b-c1_8"/>
    <property type="match status" value="1"/>
</dbReference>
<name>A0ABD3HZI6_9MARC</name>
<evidence type="ECO:0000313" key="11">
    <source>
        <dbReference type="EMBL" id="KAL3696883.1"/>
    </source>
</evidence>
<keyword evidence="8" id="KW-1133">Transmembrane helix</keyword>
<evidence type="ECO:0000256" key="8">
    <source>
        <dbReference type="ARBA" id="ARBA00022989"/>
    </source>
</evidence>
<comment type="similarity">
    <text evidence="2">Belongs to the UQCRQ/QCR8 family.</text>
</comment>
<reference evidence="11 12" key="1">
    <citation type="submission" date="2024-09" db="EMBL/GenBank/DDBJ databases">
        <title>Chromosome-scale assembly of Riccia sorocarpa.</title>
        <authorList>
            <person name="Paukszto L."/>
        </authorList>
    </citation>
    <scope>NUCLEOTIDE SEQUENCE [LARGE SCALE GENOMIC DNA]</scope>
    <source>
        <strain evidence="11">LP-2024</strain>
        <tissue evidence="11">Aerial parts of the thallus</tissue>
    </source>
</reference>
<protein>
    <recommendedName>
        <fullName evidence="13">Cytochrome b-c1 complex subunit 8</fullName>
    </recommendedName>
</protein>
<dbReference type="PANTHER" id="PTHR34559:SF1">
    <property type="entry name" value="OS06G0175900 PROTEIN"/>
    <property type="match status" value="1"/>
</dbReference>
<keyword evidence="4" id="KW-0679">Respiratory chain</keyword>
<evidence type="ECO:0008006" key="13">
    <source>
        <dbReference type="Google" id="ProtNLM"/>
    </source>
</evidence>
<comment type="subcellular location">
    <subcellularLocation>
        <location evidence="1">Mitochondrion inner membrane</location>
        <topology evidence="1">Single-pass membrane protein</topology>
    </subcellularLocation>
</comment>
<sequence length="73" mass="8738">MGKVKGYKLKEVVYTLSPFEQKIMSTFWAQFNYKTKKRITENWVNTLTLVCPIAGTYMYANNYIEKEKLHHRD</sequence>
<evidence type="ECO:0000256" key="6">
    <source>
        <dbReference type="ARBA" id="ARBA00022792"/>
    </source>
</evidence>
<accession>A0ABD3HZI6</accession>
<keyword evidence="6" id="KW-0999">Mitochondrion inner membrane</keyword>
<evidence type="ECO:0000256" key="7">
    <source>
        <dbReference type="ARBA" id="ARBA00022982"/>
    </source>
</evidence>
<dbReference type="GO" id="GO:0005743">
    <property type="term" value="C:mitochondrial inner membrane"/>
    <property type="evidence" value="ECO:0007669"/>
    <property type="project" value="UniProtKB-SubCell"/>
</dbReference>
<keyword evidence="5" id="KW-0812">Transmembrane</keyword>
<keyword evidence="7" id="KW-0249">Electron transport</keyword>
<dbReference type="InterPro" id="IPR036642">
    <property type="entry name" value="Cyt_bc1_su8_sf"/>
</dbReference>
<evidence type="ECO:0000256" key="2">
    <source>
        <dbReference type="ARBA" id="ARBA00007668"/>
    </source>
</evidence>
<evidence type="ECO:0000256" key="4">
    <source>
        <dbReference type="ARBA" id="ARBA00022660"/>
    </source>
</evidence>
<comment type="caution">
    <text evidence="11">The sequence shown here is derived from an EMBL/GenBank/DDBJ whole genome shotgun (WGS) entry which is preliminary data.</text>
</comment>
<evidence type="ECO:0000256" key="9">
    <source>
        <dbReference type="ARBA" id="ARBA00023128"/>
    </source>
</evidence>
<keyword evidence="3" id="KW-0813">Transport</keyword>
<dbReference type="PANTHER" id="PTHR34559">
    <property type="entry name" value="CYTOCHROME B-C1 COMPLEX SUBUNIT 8"/>
    <property type="match status" value="1"/>
</dbReference>
<evidence type="ECO:0000313" key="12">
    <source>
        <dbReference type="Proteomes" id="UP001633002"/>
    </source>
</evidence>
<dbReference type="Proteomes" id="UP001633002">
    <property type="component" value="Unassembled WGS sequence"/>
</dbReference>
<dbReference type="SUPFAM" id="SSF81508">
    <property type="entry name" value="Ubiquinone-binding protein QP-C of cytochrome bc1 complex (Ubiquinol-cytochrome c reductase)"/>
    <property type="match status" value="1"/>
</dbReference>
<keyword evidence="12" id="KW-1185">Reference proteome</keyword>
<evidence type="ECO:0000256" key="10">
    <source>
        <dbReference type="ARBA" id="ARBA00023136"/>
    </source>
</evidence>
<dbReference type="EMBL" id="JBJQOH010000002">
    <property type="protein sequence ID" value="KAL3696883.1"/>
    <property type="molecule type" value="Genomic_DNA"/>
</dbReference>
<evidence type="ECO:0000256" key="5">
    <source>
        <dbReference type="ARBA" id="ARBA00022692"/>
    </source>
</evidence>
<organism evidence="11 12">
    <name type="scientific">Riccia sorocarpa</name>
    <dbReference type="NCBI Taxonomy" id="122646"/>
    <lineage>
        <taxon>Eukaryota</taxon>
        <taxon>Viridiplantae</taxon>
        <taxon>Streptophyta</taxon>
        <taxon>Embryophyta</taxon>
        <taxon>Marchantiophyta</taxon>
        <taxon>Marchantiopsida</taxon>
        <taxon>Marchantiidae</taxon>
        <taxon>Marchantiales</taxon>
        <taxon>Ricciaceae</taxon>
        <taxon>Riccia</taxon>
    </lineage>
</organism>
<dbReference type="AlphaFoldDB" id="A0ABD3HZI6"/>
<evidence type="ECO:0000256" key="1">
    <source>
        <dbReference type="ARBA" id="ARBA00004434"/>
    </source>
</evidence>
<dbReference type="Gene3D" id="1.20.5.210">
    <property type="entry name" value="Cytochrome b-c1 complex subunit 8"/>
    <property type="match status" value="1"/>
</dbReference>